<evidence type="ECO:0000313" key="6">
    <source>
        <dbReference type="Proteomes" id="UP000000577"/>
    </source>
</evidence>
<dbReference type="GO" id="GO:0016887">
    <property type="term" value="F:ATP hydrolysis activity"/>
    <property type="evidence" value="ECO:0007669"/>
    <property type="project" value="InterPro"/>
</dbReference>
<evidence type="ECO:0000259" key="4">
    <source>
        <dbReference type="PROSITE" id="PS50893"/>
    </source>
</evidence>
<dbReference type="STRING" id="243231.GSU1501"/>
<dbReference type="SMART" id="SM00382">
    <property type="entry name" value="AAA"/>
    <property type="match status" value="1"/>
</dbReference>
<dbReference type="EnsemblBacteria" id="AAR34875">
    <property type="protein sequence ID" value="AAR34875"/>
    <property type="gene ID" value="GSU1501"/>
</dbReference>
<dbReference type="SMR" id="Q74D18"/>
<dbReference type="InterPro" id="IPR051782">
    <property type="entry name" value="ABC_Transporter_VariousFunc"/>
</dbReference>
<dbReference type="CDD" id="cd03230">
    <property type="entry name" value="ABC_DR_subfamily_A"/>
    <property type="match status" value="1"/>
</dbReference>
<evidence type="ECO:0000313" key="5">
    <source>
        <dbReference type="EMBL" id="AAR34875.1"/>
    </source>
</evidence>
<dbReference type="SUPFAM" id="SSF52540">
    <property type="entry name" value="P-loop containing nucleoside triphosphate hydrolases"/>
    <property type="match status" value="1"/>
</dbReference>
<evidence type="ECO:0000256" key="1">
    <source>
        <dbReference type="ARBA" id="ARBA00022448"/>
    </source>
</evidence>
<dbReference type="PANTHER" id="PTHR42939:SF1">
    <property type="entry name" value="ABC TRANSPORTER ATP-BINDING PROTEIN ALBC-RELATED"/>
    <property type="match status" value="1"/>
</dbReference>
<keyword evidence="3 5" id="KW-0067">ATP-binding</keyword>
<dbReference type="HOGENOM" id="CLU_000604_1_2_7"/>
<dbReference type="InterPro" id="IPR027417">
    <property type="entry name" value="P-loop_NTPase"/>
</dbReference>
<dbReference type="InterPro" id="IPR003593">
    <property type="entry name" value="AAA+_ATPase"/>
</dbReference>
<sequence length="303" mass="33127">MGTFINGETAGASAIAIDSISKTYIGKKRVRVEALKDVSLTVGLGEVFGFLGPNGAGKSTTIKCLVGLMRPTKGTATIMGESIPSIASRRNIGYLPENPSFYDYLSAEEYIRFVGSAFQMPADELTRKSEEVLKLLELWDARKRPIRSYSKGMVQRVGLAQVLVHDPDVYILDEPMSGLDPLGRSLVKEIISDLKRRGKTVFFSTHIIDDVEKICDRVGIISGGVLKSVEHVDRILEQGVTGYTITAQNDKGETLILSVDRDGLGDKLTSLATVGCTVSLIEPVRKNLERFFLDIIKESNGPE</sequence>
<dbReference type="EMBL" id="AE017180">
    <property type="protein sequence ID" value="AAR34875.1"/>
    <property type="molecule type" value="Genomic_DNA"/>
</dbReference>
<keyword evidence="6" id="KW-1185">Reference proteome</keyword>
<evidence type="ECO:0000256" key="3">
    <source>
        <dbReference type="ARBA" id="ARBA00022840"/>
    </source>
</evidence>
<dbReference type="KEGG" id="gsu:GSU1501"/>
<dbReference type="AlphaFoldDB" id="Q74D18"/>
<gene>
    <name evidence="5" type="primary">xapD</name>
    <name evidence="5" type="ordered locus">GSU1501</name>
</gene>
<dbReference type="PROSITE" id="PS50893">
    <property type="entry name" value="ABC_TRANSPORTER_2"/>
    <property type="match status" value="1"/>
</dbReference>
<reference evidence="5 6" key="1">
    <citation type="journal article" date="2003" name="Science">
        <title>Genome of Geobacter sulfurreducens: metal reduction in subsurface environments.</title>
        <authorList>
            <person name="Methe B.A."/>
            <person name="Nelson K.E."/>
            <person name="Eisen J.A."/>
            <person name="Paulsen I.T."/>
            <person name="Nelson W."/>
            <person name="Heidelberg J.F."/>
            <person name="Wu D."/>
            <person name="Wu M."/>
            <person name="Ward N."/>
            <person name="Beanan M.J."/>
            <person name="Dodson R.J."/>
            <person name="Madupu R."/>
            <person name="Brinkac L.M."/>
            <person name="Daugherty S.C."/>
            <person name="DeBoy R.T."/>
            <person name="Durkin A.S."/>
            <person name="Gwinn M."/>
            <person name="Kolonay J.F."/>
            <person name="Sullivan S.A."/>
            <person name="Haft D.H."/>
            <person name="Selengut J."/>
            <person name="Davidsen T.M."/>
            <person name="Zafar N."/>
            <person name="White O."/>
            <person name="Tran B."/>
            <person name="Romero C."/>
            <person name="Forberger H.A."/>
            <person name="Weidman J."/>
            <person name="Khouri H."/>
            <person name="Feldblyum T.V."/>
            <person name="Utterback T.R."/>
            <person name="Van Aken S.E."/>
            <person name="Lovley D.R."/>
            <person name="Fraser C.M."/>
        </authorList>
    </citation>
    <scope>NUCLEOTIDE SEQUENCE [LARGE SCALE GENOMIC DNA]</scope>
    <source>
        <strain evidence="6">ATCC 51573 / DSM 12127 / PCA</strain>
    </source>
</reference>
<organism evidence="5 6">
    <name type="scientific">Geobacter sulfurreducens (strain ATCC 51573 / DSM 12127 / PCA)</name>
    <dbReference type="NCBI Taxonomy" id="243231"/>
    <lineage>
        <taxon>Bacteria</taxon>
        <taxon>Pseudomonadati</taxon>
        <taxon>Thermodesulfobacteriota</taxon>
        <taxon>Desulfuromonadia</taxon>
        <taxon>Geobacterales</taxon>
        <taxon>Geobacteraceae</taxon>
        <taxon>Geobacter</taxon>
    </lineage>
</organism>
<dbReference type="Gene3D" id="3.40.50.300">
    <property type="entry name" value="P-loop containing nucleotide triphosphate hydrolases"/>
    <property type="match status" value="1"/>
</dbReference>
<proteinExistence type="predicted"/>
<dbReference type="InParanoid" id="Q74D18"/>
<dbReference type="RefSeq" id="WP_010942147.1">
    <property type="nucleotide sequence ID" value="NC_002939.5"/>
</dbReference>
<keyword evidence="1" id="KW-0813">Transport</keyword>
<dbReference type="PANTHER" id="PTHR42939">
    <property type="entry name" value="ABC TRANSPORTER ATP-BINDING PROTEIN ALBC-RELATED"/>
    <property type="match status" value="1"/>
</dbReference>
<dbReference type="InterPro" id="IPR003439">
    <property type="entry name" value="ABC_transporter-like_ATP-bd"/>
</dbReference>
<feature type="domain" description="ABC transporter" evidence="4">
    <location>
        <begin position="15"/>
        <end position="248"/>
    </location>
</feature>
<dbReference type="OrthoDB" id="9805130at2"/>
<dbReference type="Pfam" id="PF00005">
    <property type="entry name" value="ABC_tran"/>
    <property type="match status" value="1"/>
</dbReference>
<accession>Q74D18</accession>
<dbReference type="eggNOG" id="COG1131">
    <property type="taxonomic scope" value="Bacteria"/>
</dbReference>
<dbReference type="Proteomes" id="UP000000577">
    <property type="component" value="Chromosome"/>
</dbReference>
<evidence type="ECO:0000256" key="2">
    <source>
        <dbReference type="ARBA" id="ARBA00022741"/>
    </source>
</evidence>
<dbReference type="PATRIC" id="fig|243231.5.peg.1546"/>
<keyword evidence="2" id="KW-0547">Nucleotide-binding</keyword>
<dbReference type="GO" id="GO:0005524">
    <property type="term" value="F:ATP binding"/>
    <property type="evidence" value="ECO:0007669"/>
    <property type="project" value="UniProtKB-KW"/>
</dbReference>
<protein>
    <submittedName>
        <fullName evidence="5">ABC transporter, ATP-binding protein</fullName>
    </submittedName>
</protein>
<reference evidence="5 6" key="2">
    <citation type="journal article" date="2012" name="BMC Genomics">
        <title>Comparative genomic analysis of Geobacter sulfurreducens KN400, a strain with enhanced capacity for extracellular electron transfer and electricity production.</title>
        <authorList>
            <person name="Butler J.E."/>
            <person name="Young N.D."/>
            <person name="Aklujkar M."/>
            <person name="Lovley D.R."/>
        </authorList>
    </citation>
    <scope>NUCLEOTIDE SEQUENCE [LARGE SCALE GENOMIC DNA]</scope>
    <source>
        <strain evidence="6">ATCC 51573 / DSM 12127 / PCA</strain>
    </source>
</reference>
<name>Q74D18_GEOSL</name>